<dbReference type="Proteomes" id="UP000007472">
    <property type="component" value="Chromosome"/>
</dbReference>
<dbReference type="HAMAP" id="MF_00238">
    <property type="entry name" value="Cytidyl_kinase_type1"/>
    <property type="match status" value="1"/>
</dbReference>
<dbReference type="EC" id="2.7.4.25" evidence="8"/>
<dbReference type="InterPro" id="IPR027417">
    <property type="entry name" value="P-loop_NTPase"/>
</dbReference>
<evidence type="ECO:0000256" key="2">
    <source>
        <dbReference type="ARBA" id="ARBA00022679"/>
    </source>
</evidence>
<proteinExistence type="inferred from homology"/>
<keyword evidence="4 8" id="KW-0418">Kinase</keyword>
<dbReference type="InterPro" id="IPR011994">
    <property type="entry name" value="Cytidylate_kinase_dom"/>
</dbReference>
<reference evidence="10 11" key="1">
    <citation type="journal article" date="2011" name="J. Bacteriol.">
        <title>Genome sequence of Taylorella equigenitalis MCE9, the causative agent of contagious equine metritis.</title>
        <authorList>
            <person name="Hebert L."/>
            <person name="Moumen B."/>
            <person name="Duquesne F."/>
            <person name="Breuil M.F."/>
            <person name="Laugier C."/>
            <person name="Batto J.M."/>
            <person name="Renault P."/>
            <person name="Petry S."/>
        </authorList>
    </citation>
    <scope>NUCLEOTIDE SEQUENCE [LARGE SCALE GENOMIC DNA]</scope>
    <source>
        <strain evidence="10 11">MCE9</strain>
    </source>
</reference>
<dbReference type="EMBL" id="CP002456">
    <property type="protein sequence ID" value="ADU92085.1"/>
    <property type="molecule type" value="Genomic_DNA"/>
</dbReference>
<feature type="domain" description="Cytidylate kinase" evidence="9">
    <location>
        <begin position="4"/>
        <end position="212"/>
    </location>
</feature>
<comment type="catalytic activity">
    <reaction evidence="7 8">
        <text>CMP + ATP = CDP + ADP</text>
        <dbReference type="Rhea" id="RHEA:11600"/>
        <dbReference type="ChEBI" id="CHEBI:30616"/>
        <dbReference type="ChEBI" id="CHEBI:58069"/>
        <dbReference type="ChEBI" id="CHEBI:60377"/>
        <dbReference type="ChEBI" id="CHEBI:456216"/>
        <dbReference type="EC" id="2.7.4.25"/>
    </reaction>
</comment>
<dbReference type="AlphaFoldDB" id="A0A654KI61"/>
<comment type="subcellular location">
    <subcellularLocation>
        <location evidence="8">Cytoplasm</location>
    </subcellularLocation>
</comment>
<gene>
    <name evidence="8" type="primary">cmk</name>
    <name evidence="10" type="ordered locus">TEQUI_1162</name>
</gene>
<keyword evidence="8" id="KW-0963">Cytoplasm</keyword>
<dbReference type="Pfam" id="PF02224">
    <property type="entry name" value="Cytidylate_kin"/>
    <property type="match status" value="1"/>
</dbReference>
<dbReference type="GO" id="GO:0036430">
    <property type="term" value="F:CMP kinase activity"/>
    <property type="evidence" value="ECO:0007669"/>
    <property type="project" value="RHEA"/>
</dbReference>
<dbReference type="NCBIfam" id="TIGR00017">
    <property type="entry name" value="cmk"/>
    <property type="match status" value="1"/>
</dbReference>
<dbReference type="Gene3D" id="3.40.50.300">
    <property type="entry name" value="P-loop containing nucleotide triphosphate hydrolases"/>
    <property type="match status" value="1"/>
</dbReference>
<comment type="catalytic activity">
    <reaction evidence="6 8">
        <text>dCMP + ATP = dCDP + ADP</text>
        <dbReference type="Rhea" id="RHEA:25094"/>
        <dbReference type="ChEBI" id="CHEBI:30616"/>
        <dbReference type="ChEBI" id="CHEBI:57566"/>
        <dbReference type="ChEBI" id="CHEBI:58593"/>
        <dbReference type="ChEBI" id="CHEBI:456216"/>
        <dbReference type="EC" id="2.7.4.25"/>
    </reaction>
</comment>
<evidence type="ECO:0000256" key="1">
    <source>
        <dbReference type="ARBA" id="ARBA00009427"/>
    </source>
</evidence>
<protein>
    <recommendedName>
        <fullName evidence="8">Cytidylate kinase</fullName>
        <shortName evidence="8">CK</shortName>
        <ecNumber evidence="8">2.7.4.25</ecNumber>
    </recommendedName>
    <alternativeName>
        <fullName evidence="8">Cytidine monophosphate kinase</fullName>
        <shortName evidence="8">CMP kinase</shortName>
    </alternativeName>
</protein>
<name>A0A654KI61_TAYEM</name>
<evidence type="ECO:0000313" key="10">
    <source>
        <dbReference type="EMBL" id="ADU92085.1"/>
    </source>
</evidence>
<evidence type="ECO:0000256" key="5">
    <source>
        <dbReference type="ARBA" id="ARBA00022840"/>
    </source>
</evidence>
<dbReference type="InterPro" id="IPR003136">
    <property type="entry name" value="Cytidylate_kin"/>
</dbReference>
<dbReference type="GO" id="GO:0005737">
    <property type="term" value="C:cytoplasm"/>
    <property type="evidence" value="ECO:0007669"/>
    <property type="project" value="UniProtKB-SubCell"/>
</dbReference>
<keyword evidence="5 8" id="KW-0067">ATP-binding</keyword>
<feature type="binding site" evidence="8">
    <location>
        <begin position="8"/>
        <end position="16"/>
    </location>
    <ligand>
        <name>ATP</name>
        <dbReference type="ChEBI" id="CHEBI:30616"/>
    </ligand>
</feature>
<evidence type="ECO:0000256" key="6">
    <source>
        <dbReference type="ARBA" id="ARBA00047615"/>
    </source>
</evidence>
<dbReference type="GO" id="GO:0036431">
    <property type="term" value="F:dCMP kinase activity"/>
    <property type="evidence" value="ECO:0007669"/>
    <property type="project" value="InterPro"/>
</dbReference>
<evidence type="ECO:0000259" key="9">
    <source>
        <dbReference type="Pfam" id="PF02224"/>
    </source>
</evidence>
<keyword evidence="2 8" id="KW-0808">Transferase</keyword>
<dbReference type="KEGG" id="teq:TEQUI_1162"/>
<evidence type="ECO:0000256" key="8">
    <source>
        <dbReference type="HAMAP-Rule" id="MF_00238"/>
    </source>
</evidence>
<evidence type="ECO:0000313" key="11">
    <source>
        <dbReference type="Proteomes" id="UP000007472"/>
    </source>
</evidence>
<keyword evidence="3 8" id="KW-0547">Nucleotide-binding</keyword>
<dbReference type="GO" id="GO:0005524">
    <property type="term" value="F:ATP binding"/>
    <property type="evidence" value="ECO:0007669"/>
    <property type="project" value="UniProtKB-UniRule"/>
</dbReference>
<sequence length="219" mass="24361">MNLITIDGPSASGKGTVSQRVATILGWNVLDSGALYRLSALTCIRNNVPISNIDLVVKSIKEMDIRFCDGEVFLDSNIVTEDIRNEEVGLIASKLASIPEVRLALVDLQHSFLTSKGLIADGRDMGTVIFPEAPLKIFLDSDLHTRVTRRFNQLKEKGIDANYDEIWSDMARRDELDRNRKISPLIPSADALIIDSTHLSIDEVVNLIITKWQNLQSTT</sequence>
<dbReference type="GO" id="GO:0006220">
    <property type="term" value="P:pyrimidine nucleotide metabolic process"/>
    <property type="evidence" value="ECO:0007669"/>
    <property type="project" value="UniProtKB-UniRule"/>
</dbReference>
<dbReference type="CDD" id="cd02020">
    <property type="entry name" value="CMPK"/>
    <property type="match status" value="1"/>
</dbReference>
<evidence type="ECO:0000256" key="4">
    <source>
        <dbReference type="ARBA" id="ARBA00022777"/>
    </source>
</evidence>
<comment type="similarity">
    <text evidence="1 8">Belongs to the cytidylate kinase family. Type 1 subfamily.</text>
</comment>
<dbReference type="SUPFAM" id="SSF52540">
    <property type="entry name" value="P-loop containing nucleoside triphosphate hydrolases"/>
    <property type="match status" value="1"/>
</dbReference>
<evidence type="ECO:0000256" key="7">
    <source>
        <dbReference type="ARBA" id="ARBA00048478"/>
    </source>
</evidence>
<organism evidence="10 11">
    <name type="scientific">Taylorella equigenitalis (strain MCE9)</name>
    <dbReference type="NCBI Taxonomy" id="937774"/>
    <lineage>
        <taxon>Bacteria</taxon>
        <taxon>Pseudomonadati</taxon>
        <taxon>Pseudomonadota</taxon>
        <taxon>Betaproteobacteria</taxon>
        <taxon>Burkholderiales</taxon>
        <taxon>Alcaligenaceae</taxon>
        <taxon>Taylorella</taxon>
    </lineage>
</organism>
<accession>A0A654KI61</accession>
<evidence type="ECO:0000256" key="3">
    <source>
        <dbReference type="ARBA" id="ARBA00022741"/>
    </source>
</evidence>